<evidence type="ECO:0000313" key="1">
    <source>
        <dbReference type="EMBL" id="KAJ3014310.1"/>
    </source>
</evidence>
<dbReference type="Proteomes" id="UP001144978">
    <property type="component" value="Unassembled WGS sequence"/>
</dbReference>
<accession>A0ACC1Q9L5</accession>
<comment type="caution">
    <text evidence="1">The sequence shown here is derived from an EMBL/GenBank/DDBJ whole genome shotgun (WGS) entry which is preliminary data.</text>
</comment>
<sequence length="434" mass="47105">MAAQSPKELEVAIVGGGVCGLTCAVALQKAGVRVRLFEAAPAFGEIGAGIGIGPNAVRVLKDIGVLDAILQKTGEGDLRARGFVYRPAVGEHRAVYTTPAEDPVDRGIGMHRAVFLDALVGIVDPSISQFNKRCVSVSESPTNPKRVLLSFSDGTTHEADVVLGADGIKSSVRKYVLGGVDDRLAFGNTIAYRALIPYAKLKAAGFKTDLVDAPACFVDKNQHIIVFPIKNDEIINVVAFSARYDIPIGHALKVPDGTPWVQEVARDEVKRKYVGCGPDVSILIDNMPERISKWFIHVVQPPLDSYVQGRVALLGDAAHGMLPHLGAGAGQGIEDAYLLARLLSHPDTNVDNIEDVLQVYSQVRKPRAQMVWDRSYHIGRIYDGQGPHRTDWDHIGEDLDGMFHSVWRHDVNNDFEGAVRALRESGVFPADKSL</sequence>
<reference evidence="1" key="1">
    <citation type="submission" date="2022-08" db="EMBL/GenBank/DDBJ databases">
        <title>Genome Sequence of Pycnoporus sanguineus.</title>
        <authorList>
            <person name="Buettner E."/>
        </authorList>
    </citation>
    <scope>NUCLEOTIDE SEQUENCE</scope>
    <source>
        <strain evidence="1">CG-C14</strain>
    </source>
</reference>
<dbReference type="EMBL" id="JANSHE010000219">
    <property type="protein sequence ID" value="KAJ3014310.1"/>
    <property type="molecule type" value="Genomic_DNA"/>
</dbReference>
<organism evidence="1 2">
    <name type="scientific">Trametes sanguinea</name>
    <dbReference type="NCBI Taxonomy" id="158606"/>
    <lineage>
        <taxon>Eukaryota</taxon>
        <taxon>Fungi</taxon>
        <taxon>Dikarya</taxon>
        <taxon>Basidiomycota</taxon>
        <taxon>Agaricomycotina</taxon>
        <taxon>Agaricomycetes</taxon>
        <taxon>Polyporales</taxon>
        <taxon>Polyporaceae</taxon>
        <taxon>Trametes</taxon>
    </lineage>
</organism>
<evidence type="ECO:0000313" key="2">
    <source>
        <dbReference type="Proteomes" id="UP001144978"/>
    </source>
</evidence>
<gene>
    <name evidence="1" type="ORF">NUW54_g1336</name>
</gene>
<keyword evidence="2" id="KW-1185">Reference proteome</keyword>
<name>A0ACC1Q9L5_9APHY</name>
<proteinExistence type="predicted"/>
<protein>
    <submittedName>
        <fullName evidence="1">Uncharacterized protein</fullName>
    </submittedName>
</protein>